<reference evidence="1 2" key="1">
    <citation type="submission" date="2019-10" db="EMBL/GenBank/DDBJ databases">
        <authorList>
            <person name="Wolf R A."/>
        </authorList>
    </citation>
    <scope>NUCLEOTIDE SEQUENCE [LARGE SCALE GENOMIC DNA]</scope>
    <source>
        <strain evidence="1">Collinsella_aerofaciens_AK_138A</strain>
    </source>
</reference>
<dbReference type="Proteomes" id="UP000330807">
    <property type="component" value="Unassembled WGS sequence"/>
</dbReference>
<evidence type="ECO:0000313" key="1">
    <source>
        <dbReference type="EMBL" id="VWL86666.1"/>
    </source>
</evidence>
<dbReference type="RefSeq" id="WP_156062693.1">
    <property type="nucleotide sequence ID" value="NZ_CABWIH010000019.1"/>
</dbReference>
<name>A0A5K1IIW8_9ACTN</name>
<evidence type="ECO:0000313" key="2">
    <source>
        <dbReference type="Proteomes" id="UP000330807"/>
    </source>
</evidence>
<sequence>METRKVQSVAEKIGVSRLSKDQANVIASSLVADIGEQPDDMEHFC</sequence>
<dbReference type="AlphaFoldDB" id="A0A5K1IIW8"/>
<organism evidence="1 2">
    <name type="scientific">Collinsella aerofaciens</name>
    <dbReference type="NCBI Taxonomy" id="74426"/>
    <lineage>
        <taxon>Bacteria</taxon>
        <taxon>Bacillati</taxon>
        <taxon>Actinomycetota</taxon>
        <taxon>Coriobacteriia</taxon>
        <taxon>Coriobacteriales</taxon>
        <taxon>Coriobacteriaceae</taxon>
        <taxon>Collinsella</taxon>
    </lineage>
</organism>
<proteinExistence type="predicted"/>
<protein>
    <submittedName>
        <fullName evidence="1">Uncharacterized protein</fullName>
    </submittedName>
</protein>
<gene>
    <name evidence="1" type="ORF">LMKDKBCB_00838</name>
</gene>
<dbReference type="EMBL" id="CABWIH010000019">
    <property type="protein sequence ID" value="VWL86666.1"/>
    <property type="molecule type" value="Genomic_DNA"/>
</dbReference>
<accession>A0A5K1IIW8</accession>